<dbReference type="PANTHER" id="PTHR33930:SF2">
    <property type="entry name" value="BLR3452 PROTEIN"/>
    <property type="match status" value="1"/>
</dbReference>
<dbReference type="InterPro" id="IPR004675">
    <property type="entry name" value="AhpD_core"/>
</dbReference>
<accession>H0HK01</accession>
<dbReference type="Proteomes" id="UP000003250">
    <property type="component" value="Unassembled WGS sequence"/>
</dbReference>
<feature type="chain" id="PRO_5003534521" evidence="1">
    <location>
        <begin position="25"/>
        <end position="146"/>
    </location>
</feature>
<evidence type="ECO:0000259" key="2">
    <source>
        <dbReference type="Pfam" id="PF02627"/>
    </source>
</evidence>
<gene>
    <name evidence="3" type="ORF">MAXJ12_02281</name>
</gene>
<evidence type="ECO:0000313" key="4">
    <source>
        <dbReference type="Proteomes" id="UP000003250"/>
    </source>
</evidence>
<name>H0HK01_9HYPH</name>
<keyword evidence="4" id="KW-1185">Reference proteome</keyword>
<dbReference type="Gene3D" id="1.20.1290.10">
    <property type="entry name" value="AhpD-like"/>
    <property type="match status" value="1"/>
</dbReference>
<feature type="signal peptide" evidence="1">
    <location>
        <begin position="1"/>
        <end position="24"/>
    </location>
</feature>
<dbReference type="OrthoDB" id="7355375at2"/>
<keyword evidence="1" id="KW-0732">Signal</keyword>
<dbReference type="GO" id="GO:0051920">
    <property type="term" value="F:peroxiredoxin activity"/>
    <property type="evidence" value="ECO:0007669"/>
    <property type="project" value="InterPro"/>
</dbReference>
<sequence>MRTNTIIAAAAAAAALTFASLAFAQQAPTVEETYKDIEANYGVLPEFMKVYPKQGIAGAWALTKGLEIEKGALDPKVKSLINIAVAAQIPCRYCVWLDTKFAKDMGATDQEIAEAVAQAGLTRHWSAVLNGMQIDFEAFKAEFGGD</sequence>
<reference evidence="3 4" key="1">
    <citation type="journal article" date="2012" name="J. Bacteriol.">
        <title>Draft Genome Sequence of Mesorhizobium alhagi CCNWXJ12-2T, a Novel Salt-Resistant Species Isolated from the Desert of Northwestern China.</title>
        <authorList>
            <person name="Zhou M."/>
            <person name="Chen W."/>
            <person name="Chen H."/>
            <person name="Wei G."/>
        </authorList>
    </citation>
    <scope>NUCLEOTIDE SEQUENCE [LARGE SCALE GENOMIC DNA]</scope>
    <source>
        <strain evidence="3 4">CCNWXJ12-2</strain>
    </source>
</reference>
<protein>
    <submittedName>
        <fullName evidence="3">Alkylhydroperoxidase</fullName>
    </submittedName>
</protein>
<dbReference type="SUPFAM" id="SSF69118">
    <property type="entry name" value="AhpD-like"/>
    <property type="match status" value="1"/>
</dbReference>
<dbReference type="Pfam" id="PF02627">
    <property type="entry name" value="CMD"/>
    <property type="match status" value="1"/>
</dbReference>
<dbReference type="RefSeq" id="WP_008834113.1">
    <property type="nucleotide sequence ID" value="NZ_AHAM01000023.1"/>
</dbReference>
<feature type="domain" description="Carboxymuconolactone decarboxylase-like" evidence="2">
    <location>
        <begin position="59"/>
        <end position="133"/>
    </location>
</feature>
<evidence type="ECO:0000256" key="1">
    <source>
        <dbReference type="SAM" id="SignalP"/>
    </source>
</evidence>
<evidence type="ECO:0000313" key="3">
    <source>
        <dbReference type="EMBL" id="EHK58941.1"/>
    </source>
</evidence>
<keyword evidence="3" id="KW-0575">Peroxidase</keyword>
<dbReference type="AlphaFoldDB" id="H0HK01"/>
<keyword evidence="3" id="KW-0560">Oxidoreductase</keyword>
<dbReference type="EMBL" id="AHAM01000023">
    <property type="protein sequence ID" value="EHK58941.1"/>
    <property type="molecule type" value="Genomic_DNA"/>
</dbReference>
<dbReference type="PATRIC" id="fig|1107882.3.peg.453"/>
<dbReference type="InterPro" id="IPR003779">
    <property type="entry name" value="CMD-like"/>
</dbReference>
<proteinExistence type="predicted"/>
<dbReference type="NCBIfam" id="TIGR00778">
    <property type="entry name" value="ahpD_dom"/>
    <property type="match status" value="1"/>
</dbReference>
<dbReference type="PANTHER" id="PTHR33930">
    <property type="entry name" value="ALKYL HYDROPEROXIDE REDUCTASE AHPD"/>
    <property type="match status" value="1"/>
</dbReference>
<dbReference type="InterPro" id="IPR029032">
    <property type="entry name" value="AhpD-like"/>
</dbReference>
<organism evidence="3 4">
    <name type="scientific">Mesorhizobium alhagi CCNWXJ12-2</name>
    <dbReference type="NCBI Taxonomy" id="1107882"/>
    <lineage>
        <taxon>Bacteria</taxon>
        <taxon>Pseudomonadati</taxon>
        <taxon>Pseudomonadota</taxon>
        <taxon>Alphaproteobacteria</taxon>
        <taxon>Hyphomicrobiales</taxon>
        <taxon>Phyllobacteriaceae</taxon>
        <taxon>Allomesorhizobium</taxon>
    </lineage>
</organism>